<dbReference type="KEGG" id="amic:Ami3637_00310"/>
<dbReference type="Proteomes" id="UP000463883">
    <property type="component" value="Chromosome"/>
</dbReference>
<proteinExistence type="predicted"/>
<name>A0A6P1MAG8_9FIRM</name>
<evidence type="ECO:0000313" key="2">
    <source>
        <dbReference type="Proteomes" id="UP000463883"/>
    </source>
</evidence>
<gene>
    <name evidence="1" type="ORF">Ami3637_00310</name>
</gene>
<organism evidence="1 2">
    <name type="scientific">Aminipila terrae</name>
    <dbReference type="NCBI Taxonomy" id="2697030"/>
    <lineage>
        <taxon>Bacteria</taxon>
        <taxon>Bacillati</taxon>
        <taxon>Bacillota</taxon>
        <taxon>Clostridia</taxon>
        <taxon>Peptostreptococcales</taxon>
        <taxon>Anaerovoracaceae</taxon>
        <taxon>Aminipila</taxon>
    </lineage>
</organism>
<dbReference type="Gene3D" id="3.40.630.190">
    <property type="entry name" value="LCP protein"/>
    <property type="match status" value="1"/>
</dbReference>
<dbReference type="RefSeq" id="WP_162360810.1">
    <property type="nucleotide sequence ID" value="NZ_CP047591.1"/>
</dbReference>
<sequence>MNEPINVLFIGACETGTNTSTPVDSFILMGYEQSTGNLNVVMIPRDTLCKGMMVGIQN</sequence>
<dbReference type="AlphaFoldDB" id="A0A6P1MAG8"/>
<accession>A0A6P1MAG8</accession>
<evidence type="ECO:0000313" key="1">
    <source>
        <dbReference type="EMBL" id="QHI71032.1"/>
    </source>
</evidence>
<protein>
    <recommendedName>
        <fullName evidence="3">CHAT domain-containing protein</fullName>
    </recommendedName>
</protein>
<reference evidence="1 2" key="1">
    <citation type="submission" date="2020-01" db="EMBL/GenBank/DDBJ databases">
        <title>Genomic analysis of Aminipila sp. CBA3637.</title>
        <authorList>
            <person name="Kim Y.B."/>
            <person name="Roh S.W."/>
        </authorList>
    </citation>
    <scope>NUCLEOTIDE SEQUENCE [LARGE SCALE GENOMIC DNA]</scope>
    <source>
        <strain evidence="1 2">CBA3637</strain>
    </source>
</reference>
<dbReference type="EMBL" id="CP047591">
    <property type="protein sequence ID" value="QHI71032.1"/>
    <property type="molecule type" value="Genomic_DNA"/>
</dbReference>
<evidence type="ECO:0008006" key="3">
    <source>
        <dbReference type="Google" id="ProtNLM"/>
    </source>
</evidence>
<keyword evidence="2" id="KW-1185">Reference proteome</keyword>